<dbReference type="Proteomes" id="UP000183843">
    <property type="component" value="Unassembled WGS sequence"/>
</dbReference>
<proteinExistence type="predicted"/>
<feature type="domain" description="NAD-dependent epimerase/dehydratase" evidence="1">
    <location>
        <begin position="3"/>
        <end position="249"/>
    </location>
</feature>
<dbReference type="InterPro" id="IPR036291">
    <property type="entry name" value="NAD(P)-bd_dom_sf"/>
</dbReference>
<dbReference type="RefSeq" id="WP_074816140.1">
    <property type="nucleotide sequence ID" value="NZ_FOJX01000008.1"/>
</dbReference>
<dbReference type="InterPro" id="IPR050177">
    <property type="entry name" value="Lipid_A_modif_metabolic_enz"/>
</dbReference>
<evidence type="ECO:0000313" key="3">
    <source>
        <dbReference type="Proteomes" id="UP000183843"/>
    </source>
</evidence>
<dbReference type="PANTHER" id="PTHR43245:SF13">
    <property type="entry name" value="UDP-D-APIOSE_UDP-D-XYLOSE SYNTHASE 2"/>
    <property type="match status" value="1"/>
</dbReference>
<gene>
    <name evidence="2" type="ORF">SAMN05216587_10856</name>
</gene>
<dbReference type="InterPro" id="IPR001509">
    <property type="entry name" value="Epimerase_deHydtase"/>
</dbReference>
<organism evidence="2 3">
    <name type="scientific">Selenomonas ruminantium</name>
    <dbReference type="NCBI Taxonomy" id="971"/>
    <lineage>
        <taxon>Bacteria</taxon>
        <taxon>Bacillati</taxon>
        <taxon>Bacillota</taxon>
        <taxon>Negativicutes</taxon>
        <taxon>Selenomonadales</taxon>
        <taxon>Selenomonadaceae</taxon>
        <taxon>Selenomonas</taxon>
    </lineage>
</organism>
<evidence type="ECO:0000259" key="1">
    <source>
        <dbReference type="Pfam" id="PF01370"/>
    </source>
</evidence>
<dbReference type="Pfam" id="PF01370">
    <property type="entry name" value="Epimerase"/>
    <property type="match status" value="1"/>
</dbReference>
<sequence length="336" mass="38380">MFVIIGASSFIGVYTATYFKEHGETVIVTGRNDKFRDYYEKNDIQYINLDLTNKTDFEMLPRKNVEAVILISSALPASESADLIKDDNTDKYIKVNVLGTCYALEYCRKNGIKRLINTISFGDFSKKLRVDPPMLDDELKSFHMSGDHAAYIISKNAASDIAEYYNQQYQMRNVWFRLPPVYGVGPHGYLMRNGKIIKSGLQVFIDKAKNGEDIEVYGDLARDIVYVKDVAQAYYKAAKSARACGVYNITSGRTTTLLEQAEVCAEIFAKDENNKSRVIYREDMKNKADSYLFSIEKANSDFEYKPCFAKFIDLMRDYKMELERGVFSSLFAGRKV</sequence>
<dbReference type="SUPFAM" id="SSF51735">
    <property type="entry name" value="NAD(P)-binding Rossmann-fold domains"/>
    <property type="match status" value="1"/>
</dbReference>
<protein>
    <submittedName>
        <fullName evidence="2">UDP-glucose 4-epimerase</fullName>
    </submittedName>
</protein>
<dbReference type="Gene3D" id="3.40.50.720">
    <property type="entry name" value="NAD(P)-binding Rossmann-like Domain"/>
    <property type="match status" value="1"/>
</dbReference>
<reference evidence="2 3" key="1">
    <citation type="submission" date="2016-10" db="EMBL/GenBank/DDBJ databases">
        <authorList>
            <person name="de Groot N.N."/>
        </authorList>
    </citation>
    <scope>NUCLEOTIDE SEQUENCE [LARGE SCALE GENOMIC DNA]</scope>
    <source>
        <strain evidence="2 3">L14</strain>
    </source>
</reference>
<name>A0A1I0XZ60_SELRU</name>
<dbReference type="AlphaFoldDB" id="A0A1I0XZ60"/>
<accession>A0A1I0XZ60</accession>
<dbReference type="EMBL" id="FOJX01000008">
    <property type="protein sequence ID" value="SFB05696.1"/>
    <property type="molecule type" value="Genomic_DNA"/>
</dbReference>
<dbReference type="PANTHER" id="PTHR43245">
    <property type="entry name" value="BIFUNCTIONAL POLYMYXIN RESISTANCE PROTEIN ARNA"/>
    <property type="match status" value="1"/>
</dbReference>
<evidence type="ECO:0000313" key="2">
    <source>
        <dbReference type="EMBL" id="SFB05696.1"/>
    </source>
</evidence>